<keyword evidence="3" id="KW-1185">Reference proteome</keyword>
<reference evidence="2 3" key="1">
    <citation type="submission" date="2018-04" db="EMBL/GenBank/DDBJ databases">
        <authorList>
            <person name="Zhang X."/>
            <person name="Yuan J."/>
            <person name="Li F."/>
            <person name="Xiang J."/>
        </authorList>
    </citation>
    <scope>NUCLEOTIDE SEQUENCE [LARGE SCALE GENOMIC DNA]</scope>
    <source>
        <tissue evidence="2">Muscle</tissue>
    </source>
</reference>
<accession>A0A423SPU8</accession>
<dbReference type="AlphaFoldDB" id="A0A423SPU8"/>
<keyword evidence="1" id="KW-0812">Transmembrane</keyword>
<protein>
    <submittedName>
        <fullName evidence="2">Uncharacterized protein</fullName>
    </submittedName>
</protein>
<feature type="non-terminal residue" evidence="2">
    <location>
        <position position="1"/>
    </location>
</feature>
<evidence type="ECO:0000313" key="3">
    <source>
        <dbReference type="Proteomes" id="UP000283509"/>
    </source>
</evidence>
<sequence length="222" mass="23887">TAVSSAPRRRFWVRGKNPVTLATPRSLWSRSLTSRPSNSQTRTTCILSAKSTSAVTDAPSALRTAPAGVVGERCPPRARSRLLQARWARPPSAWRRSCSASAARRAARGRWRTAWRRTRARARRCAWRGACGCSRPRTSPWGGDEFSTVTLVTKSAGAAPEDVCMSVATFVGGLVVMLAVLVLSSVVTAVLCLRVRTIPSAASTYPPDSSFHAFSTVSGKTL</sequence>
<comment type="caution">
    <text evidence="2">The sequence shown here is derived from an EMBL/GenBank/DDBJ whole genome shotgun (WGS) entry which is preliminary data.</text>
</comment>
<proteinExistence type="predicted"/>
<keyword evidence="1" id="KW-1133">Transmembrane helix</keyword>
<feature type="transmembrane region" description="Helical" evidence="1">
    <location>
        <begin position="170"/>
        <end position="193"/>
    </location>
</feature>
<dbReference type="EMBL" id="QCYY01002965">
    <property type="protein sequence ID" value="ROT66255.1"/>
    <property type="molecule type" value="Genomic_DNA"/>
</dbReference>
<keyword evidence="1" id="KW-0472">Membrane</keyword>
<evidence type="ECO:0000256" key="1">
    <source>
        <dbReference type="SAM" id="Phobius"/>
    </source>
</evidence>
<dbReference type="STRING" id="6689.A0A423SPU8"/>
<evidence type="ECO:0000313" key="2">
    <source>
        <dbReference type="EMBL" id="ROT66255.1"/>
    </source>
</evidence>
<gene>
    <name evidence="2" type="ORF">C7M84_015717</name>
</gene>
<reference evidence="2 3" key="2">
    <citation type="submission" date="2019-01" db="EMBL/GenBank/DDBJ databases">
        <title>The decoding of complex shrimp genome reveals the adaptation for benthos swimmer, frequently molting mechanism and breeding impact on genome.</title>
        <authorList>
            <person name="Sun Y."/>
            <person name="Gao Y."/>
            <person name="Yu Y."/>
        </authorList>
    </citation>
    <scope>NUCLEOTIDE SEQUENCE [LARGE SCALE GENOMIC DNA]</scope>
    <source>
        <tissue evidence="2">Muscle</tissue>
    </source>
</reference>
<name>A0A423SPU8_PENVA</name>
<organism evidence="2 3">
    <name type="scientific">Penaeus vannamei</name>
    <name type="common">Whiteleg shrimp</name>
    <name type="synonym">Litopenaeus vannamei</name>
    <dbReference type="NCBI Taxonomy" id="6689"/>
    <lineage>
        <taxon>Eukaryota</taxon>
        <taxon>Metazoa</taxon>
        <taxon>Ecdysozoa</taxon>
        <taxon>Arthropoda</taxon>
        <taxon>Crustacea</taxon>
        <taxon>Multicrustacea</taxon>
        <taxon>Malacostraca</taxon>
        <taxon>Eumalacostraca</taxon>
        <taxon>Eucarida</taxon>
        <taxon>Decapoda</taxon>
        <taxon>Dendrobranchiata</taxon>
        <taxon>Penaeoidea</taxon>
        <taxon>Penaeidae</taxon>
        <taxon>Penaeus</taxon>
    </lineage>
</organism>
<dbReference type="Proteomes" id="UP000283509">
    <property type="component" value="Unassembled WGS sequence"/>
</dbReference>